<dbReference type="InterPro" id="IPR033469">
    <property type="entry name" value="CYTH-like_dom_sf"/>
</dbReference>
<reference evidence="2 3" key="1">
    <citation type="submission" date="2023-10" db="EMBL/GenBank/DDBJ databases">
        <title>Y20.</title>
        <authorList>
            <person name="Zhang G."/>
            <person name="Ding Y."/>
        </authorList>
    </citation>
    <scope>NUCLEOTIDE SEQUENCE [LARGE SCALE GENOMIC DNA]</scope>
    <source>
        <strain evidence="2 3">Y20</strain>
    </source>
</reference>
<protein>
    <submittedName>
        <fullName evidence="2">CYTH domain-containing protein</fullName>
    </submittedName>
</protein>
<dbReference type="Gene3D" id="2.40.320.10">
    <property type="entry name" value="Hypothetical Protein Pfu-838710-001"/>
    <property type="match status" value="1"/>
</dbReference>
<gene>
    <name evidence="2" type="ORF">RYJ27_04325</name>
</gene>
<evidence type="ECO:0000313" key="3">
    <source>
        <dbReference type="Proteomes" id="UP001329313"/>
    </source>
</evidence>
<accession>A0AAU0MLF5</accession>
<organism evidence="2 3">
    <name type="scientific">Microbacterium limosum</name>
    <dbReference type="NCBI Taxonomy" id="3079935"/>
    <lineage>
        <taxon>Bacteria</taxon>
        <taxon>Bacillati</taxon>
        <taxon>Actinomycetota</taxon>
        <taxon>Actinomycetes</taxon>
        <taxon>Micrococcales</taxon>
        <taxon>Microbacteriaceae</taxon>
        <taxon>Microbacterium</taxon>
    </lineage>
</organism>
<dbReference type="AlphaFoldDB" id="A0AAU0MLF5"/>
<evidence type="ECO:0000259" key="1">
    <source>
        <dbReference type="Pfam" id="PF01928"/>
    </source>
</evidence>
<sequence length="204" mass="21952">MERTYDAGADAALPDLRALPGVVRVDEVEHRDLDAVYLDTAAMTLAAAAVAVRRRTGGPDEGWHVKTSAPEGRHEYGWPLDVADLPDDLSEIQVPAGVREAVSVWTADEPLSPLARVRNARRAVALRDAAGEVLAEFTDDHVVATDLRAGRQTRWREWELELGPAAPDDPAWREEFFAAADAVVFAAGGAPPSSGSKLQRALGL</sequence>
<dbReference type="RefSeq" id="WP_330171981.1">
    <property type="nucleotide sequence ID" value="NZ_CP137080.1"/>
</dbReference>
<dbReference type="InterPro" id="IPR023577">
    <property type="entry name" value="CYTH_domain"/>
</dbReference>
<dbReference type="SUPFAM" id="SSF55154">
    <property type="entry name" value="CYTH-like phosphatases"/>
    <property type="match status" value="1"/>
</dbReference>
<feature type="domain" description="CYTH" evidence="1">
    <location>
        <begin position="21"/>
        <end position="175"/>
    </location>
</feature>
<dbReference type="EMBL" id="CP137080">
    <property type="protein sequence ID" value="WOQ70916.1"/>
    <property type="molecule type" value="Genomic_DNA"/>
</dbReference>
<dbReference type="Proteomes" id="UP001329313">
    <property type="component" value="Chromosome"/>
</dbReference>
<name>A0AAU0MLF5_9MICO</name>
<dbReference type="Pfam" id="PF01928">
    <property type="entry name" value="CYTH"/>
    <property type="match status" value="1"/>
</dbReference>
<dbReference type="KEGG" id="mliy:RYJ27_04325"/>
<keyword evidence="3" id="KW-1185">Reference proteome</keyword>
<dbReference type="CDD" id="cd07374">
    <property type="entry name" value="CYTH-like_Pase"/>
    <property type="match status" value="1"/>
</dbReference>
<evidence type="ECO:0000313" key="2">
    <source>
        <dbReference type="EMBL" id="WOQ70916.1"/>
    </source>
</evidence>
<proteinExistence type="predicted"/>